<dbReference type="AlphaFoldDB" id="A0A166K1E9"/>
<accession>A0A166K1E9</accession>
<keyword evidence="2" id="KW-1185">Reference proteome</keyword>
<name>A0A166K1E9_9AGAM</name>
<gene>
    <name evidence="1" type="ORF">FIBSPDRAFT_953683</name>
</gene>
<dbReference type="EMBL" id="KV417547">
    <property type="protein sequence ID" value="KZP21423.1"/>
    <property type="molecule type" value="Genomic_DNA"/>
</dbReference>
<evidence type="ECO:0000313" key="2">
    <source>
        <dbReference type="Proteomes" id="UP000076532"/>
    </source>
</evidence>
<sequence>MLKAAPTAFDFKIRVDRHKRDIYNSMNGSDLRVLASNDDRFLSLPSSKGKDGK</sequence>
<organism evidence="1 2">
    <name type="scientific">Athelia psychrophila</name>
    <dbReference type="NCBI Taxonomy" id="1759441"/>
    <lineage>
        <taxon>Eukaryota</taxon>
        <taxon>Fungi</taxon>
        <taxon>Dikarya</taxon>
        <taxon>Basidiomycota</taxon>
        <taxon>Agaricomycotina</taxon>
        <taxon>Agaricomycetes</taxon>
        <taxon>Agaricomycetidae</taxon>
        <taxon>Atheliales</taxon>
        <taxon>Atheliaceae</taxon>
        <taxon>Athelia</taxon>
    </lineage>
</organism>
<proteinExistence type="predicted"/>
<dbReference type="Proteomes" id="UP000076532">
    <property type="component" value="Unassembled WGS sequence"/>
</dbReference>
<reference evidence="1 2" key="1">
    <citation type="journal article" date="2016" name="Mol. Biol. Evol.">
        <title>Comparative Genomics of Early-Diverging Mushroom-Forming Fungi Provides Insights into the Origins of Lignocellulose Decay Capabilities.</title>
        <authorList>
            <person name="Nagy L.G."/>
            <person name="Riley R."/>
            <person name="Tritt A."/>
            <person name="Adam C."/>
            <person name="Daum C."/>
            <person name="Floudas D."/>
            <person name="Sun H."/>
            <person name="Yadav J.S."/>
            <person name="Pangilinan J."/>
            <person name="Larsson K.H."/>
            <person name="Matsuura K."/>
            <person name="Barry K."/>
            <person name="Labutti K."/>
            <person name="Kuo R."/>
            <person name="Ohm R.A."/>
            <person name="Bhattacharya S.S."/>
            <person name="Shirouzu T."/>
            <person name="Yoshinaga Y."/>
            <person name="Martin F.M."/>
            <person name="Grigoriev I.V."/>
            <person name="Hibbett D.S."/>
        </authorList>
    </citation>
    <scope>NUCLEOTIDE SEQUENCE [LARGE SCALE GENOMIC DNA]</scope>
    <source>
        <strain evidence="1 2">CBS 109695</strain>
    </source>
</reference>
<protein>
    <submittedName>
        <fullName evidence="1">Uncharacterized protein</fullName>
    </submittedName>
</protein>
<evidence type="ECO:0000313" key="1">
    <source>
        <dbReference type="EMBL" id="KZP21423.1"/>
    </source>
</evidence>